<dbReference type="GO" id="GO:0003676">
    <property type="term" value="F:nucleic acid binding"/>
    <property type="evidence" value="ECO:0007669"/>
    <property type="project" value="InterPro"/>
</dbReference>
<dbReference type="STRING" id="520822.A0A195BYY9"/>
<evidence type="ECO:0000313" key="1">
    <source>
        <dbReference type="EMBL" id="KYM93133.1"/>
    </source>
</evidence>
<organism evidence="1 2">
    <name type="scientific">Atta colombica</name>
    <dbReference type="NCBI Taxonomy" id="520822"/>
    <lineage>
        <taxon>Eukaryota</taxon>
        <taxon>Metazoa</taxon>
        <taxon>Ecdysozoa</taxon>
        <taxon>Arthropoda</taxon>
        <taxon>Hexapoda</taxon>
        <taxon>Insecta</taxon>
        <taxon>Pterygota</taxon>
        <taxon>Neoptera</taxon>
        <taxon>Endopterygota</taxon>
        <taxon>Hymenoptera</taxon>
        <taxon>Apocrita</taxon>
        <taxon>Aculeata</taxon>
        <taxon>Formicoidea</taxon>
        <taxon>Formicidae</taxon>
        <taxon>Myrmicinae</taxon>
        <taxon>Atta</taxon>
    </lineage>
</organism>
<dbReference type="InterPro" id="IPR036397">
    <property type="entry name" value="RNaseH_sf"/>
</dbReference>
<dbReference type="PANTHER" id="PTHR47326:SF1">
    <property type="entry name" value="HTH PSQ-TYPE DOMAIN-CONTAINING PROTEIN"/>
    <property type="match status" value="1"/>
</dbReference>
<gene>
    <name evidence="1" type="ORF">ALC53_00066</name>
</gene>
<keyword evidence="2" id="KW-1185">Reference proteome</keyword>
<protein>
    <submittedName>
        <fullName evidence="1">Uncharacterized protein</fullName>
    </submittedName>
</protein>
<proteinExistence type="predicted"/>
<dbReference type="Proteomes" id="UP000078540">
    <property type="component" value="Unassembled WGS sequence"/>
</dbReference>
<reference evidence="1 2" key="1">
    <citation type="submission" date="2015-09" db="EMBL/GenBank/DDBJ databases">
        <title>Atta colombica WGS genome.</title>
        <authorList>
            <person name="Nygaard S."/>
            <person name="Hu H."/>
            <person name="Boomsma J."/>
            <person name="Zhang G."/>
        </authorList>
    </citation>
    <scope>NUCLEOTIDE SEQUENCE [LARGE SCALE GENOMIC DNA]</scope>
    <source>
        <strain evidence="1">Treedump-2</strain>
        <tissue evidence="1">Whole body</tissue>
    </source>
</reference>
<name>A0A195BYY9_9HYME</name>
<dbReference type="AlphaFoldDB" id="A0A195BYY9"/>
<evidence type="ECO:0000313" key="2">
    <source>
        <dbReference type="Proteomes" id="UP000078540"/>
    </source>
</evidence>
<dbReference type="EMBL" id="KQ976394">
    <property type="protein sequence ID" value="KYM93133.1"/>
    <property type="molecule type" value="Genomic_DNA"/>
</dbReference>
<feature type="non-terminal residue" evidence="1">
    <location>
        <position position="1"/>
    </location>
</feature>
<sequence>YSYNKKVDMLLIFDECKRNAREVAILSTADNTLMVLALVLSFVHKIVKQNHYHSYKMTKVHLLVTYESNPEILQNILWTDECKFSNNDIINHHNHHFWAKDNPHWFREHNFQQKVTMNVWCGLVYHGHLIGPYFYVQNLTAQLT</sequence>
<accession>A0A195BYY9</accession>
<dbReference type="PANTHER" id="PTHR47326">
    <property type="entry name" value="TRANSPOSABLE ELEMENT TC3 TRANSPOSASE-LIKE PROTEIN"/>
    <property type="match status" value="1"/>
</dbReference>
<dbReference type="Gene3D" id="3.30.420.10">
    <property type="entry name" value="Ribonuclease H-like superfamily/Ribonuclease H"/>
    <property type="match status" value="1"/>
</dbReference>